<evidence type="ECO:0000259" key="1">
    <source>
        <dbReference type="Pfam" id="PF03796"/>
    </source>
</evidence>
<reference evidence="2 3" key="1">
    <citation type="journal article" date="2020" name="ISME J.">
        <title>Comparative genomics reveals insights into cyanobacterial evolution and habitat adaptation.</title>
        <authorList>
            <person name="Chen M.Y."/>
            <person name="Teng W.K."/>
            <person name="Zhao L."/>
            <person name="Hu C.X."/>
            <person name="Zhou Y.K."/>
            <person name="Han B.P."/>
            <person name="Song L.R."/>
            <person name="Shu W.S."/>
        </authorList>
    </citation>
    <scope>NUCLEOTIDE SEQUENCE [LARGE SCALE GENOMIC DNA]</scope>
    <source>
        <strain evidence="2 3">FACHB-252</strain>
    </source>
</reference>
<keyword evidence="3" id="KW-1185">Reference proteome</keyword>
<sequence>MRIAKSSELFGQVRRVSSQYGGVGLVVVDYLQLMALGADSRANMTERVGEISWGLKKLACIFGCASTCSIAVKP</sequence>
<dbReference type="Proteomes" id="UP000606396">
    <property type="component" value="Unassembled WGS sequence"/>
</dbReference>
<accession>A0ABR8HKK6</accession>
<protein>
    <recommendedName>
        <fullName evidence="1">SF4 helicase domain-containing protein</fullName>
    </recommendedName>
</protein>
<evidence type="ECO:0000313" key="2">
    <source>
        <dbReference type="EMBL" id="MBD2616043.1"/>
    </source>
</evidence>
<dbReference type="InterPro" id="IPR027417">
    <property type="entry name" value="P-loop_NTPase"/>
</dbReference>
<gene>
    <name evidence="2" type="ORF">H6G94_33180</name>
</gene>
<dbReference type="InterPro" id="IPR007694">
    <property type="entry name" value="DNA_helicase_DnaB-like_C"/>
</dbReference>
<dbReference type="Gene3D" id="3.40.50.300">
    <property type="entry name" value="P-loop containing nucleotide triphosphate hydrolases"/>
    <property type="match status" value="1"/>
</dbReference>
<organism evidence="2 3">
    <name type="scientific">Nostoc punctiforme FACHB-252</name>
    <dbReference type="NCBI Taxonomy" id="1357509"/>
    <lineage>
        <taxon>Bacteria</taxon>
        <taxon>Bacillati</taxon>
        <taxon>Cyanobacteriota</taxon>
        <taxon>Cyanophyceae</taxon>
        <taxon>Nostocales</taxon>
        <taxon>Nostocaceae</taxon>
        <taxon>Nostoc</taxon>
    </lineage>
</organism>
<evidence type="ECO:0000313" key="3">
    <source>
        <dbReference type="Proteomes" id="UP000606396"/>
    </source>
</evidence>
<proteinExistence type="predicted"/>
<dbReference type="RefSeq" id="WP_190952517.1">
    <property type="nucleotide sequence ID" value="NZ_JACJTC010000038.1"/>
</dbReference>
<name>A0ABR8HKK6_NOSPU</name>
<dbReference type="EMBL" id="JACJTC010000038">
    <property type="protein sequence ID" value="MBD2616043.1"/>
    <property type="molecule type" value="Genomic_DNA"/>
</dbReference>
<comment type="caution">
    <text evidence="2">The sequence shown here is derived from an EMBL/GenBank/DDBJ whole genome shotgun (WGS) entry which is preliminary data.</text>
</comment>
<dbReference type="Pfam" id="PF03796">
    <property type="entry name" value="DnaB_C"/>
    <property type="match status" value="1"/>
</dbReference>
<feature type="domain" description="SF4 helicase" evidence="1">
    <location>
        <begin position="6"/>
        <end position="59"/>
    </location>
</feature>